<organism evidence="1 2">
    <name type="scientific">Holotrichia oblita</name>
    <name type="common">Chafer beetle</name>
    <dbReference type="NCBI Taxonomy" id="644536"/>
    <lineage>
        <taxon>Eukaryota</taxon>
        <taxon>Metazoa</taxon>
        <taxon>Ecdysozoa</taxon>
        <taxon>Arthropoda</taxon>
        <taxon>Hexapoda</taxon>
        <taxon>Insecta</taxon>
        <taxon>Pterygota</taxon>
        <taxon>Neoptera</taxon>
        <taxon>Endopterygota</taxon>
        <taxon>Coleoptera</taxon>
        <taxon>Polyphaga</taxon>
        <taxon>Scarabaeiformia</taxon>
        <taxon>Scarabaeidae</taxon>
        <taxon>Melolonthinae</taxon>
        <taxon>Holotrichia</taxon>
    </lineage>
</organism>
<name>A0ACB9TKD0_HOLOL</name>
<keyword evidence="2" id="KW-1185">Reference proteome</keyword>
<sequence length="541" mass="63374">MQMLSLSPSTYLKQMLFIPVTNDILACFNDDSIHIWKYETFEYLKQIIPASWNKFFIKCIAFTKNGRIMALGGHSSSIPLFCSNSWNLEKTIFLQEQTKSVRYVTFISQPFDGGANRVLSILSSNGIVYFYDVLTNVLLNKLSLELEILRYEPSPHGTYLACIITCGRINGVLDNEKLRNILKEFGRFPENYRGQIWTRLLQLPNNQGLYNALINIKPKIPIADFEKKYPLESKPALKNLKKVISNLVNWSPNTIYHSCFSLFAVNWCQYWFEYFPLPPVNILAMVENVLLEHNPQLLGYFTRHEVTSKTYAWTILQTVFSEVLTAKDWLILWDHILINEPSFFILAIVAFNLVNSQVIFKMNSIQDTERFYHQQNFLDIKKLITKTYYLLNNTSEKNHPRQYLNYFIPIEINTYPQFTGYPRAMRNYQNNFNNLKKDKYAISHREQDVRKQLIKVSKIDEVKRNVEENARMNELGDIYKTKLEEEIAIVDQQRKRLDELRKTAENQESSLYNAVHKSLNHKDGKCYCASSEVLSIKDILK</sequence>
<proteinExistence type="predicted"/>
<evidence type="ECO:0000313" key="1">
    <source>
        <dbReference type="EMBL" id="KAI4467265.1"/>
    </source>
</evidence>
<evidence type="ECO:0000313" key="2">
    <source>
        <dbReference type="Proteomes" id="UP001056778"/>
    </source>
</evidence>
<gene>
    <name evidence="1" type="ORF">MML48_2g00014307</name>
</gene>
<comment type="caution">
    <text evidence="1">The sequence shown here is derived from an EMBL/GenBank/DDBJ whole genome shotgun (WGS) entry which is preliminary data.</text>
</comment>
<dbReference type="Proteomes" id="UP001056778">
    <property type="component" value="Chromosome 2"/>
</dbReference>
<reference evidence="1" key="1">
    <citation type="submission" date="2022-04" db="EMBL/GenBank/DDBJ databases">
        <title>Chromosome-scale genome assembly of Holotrichia oblita Faldermann.</title>
        <authorList>
            <person name="Rongchong L."/>
        </authorList>
    </citation>
    <scope>NUCLEOTIDE SEQUENCE</scope>
    <source>
        <strain evidence="1">81SQS9</strain>
    </source>
</reference>
<protein>
    <submittedName>
        <fullName evidence="1">Wd repeat containing protein 3 wdr3</fullName>
    </submittedName>
</protein>
<dbReference type="EMBL" id="CM043016">
    <property type="protein sequence ID" value="KAI4467265.1"/>
    <property type="molecule type" value="Genomic_DNA"/>
</dbReference>
<accession>A0ACB9TKD0</accession>